<comment type="caution">
    <text evidence="2">The sequence shown here is derived from an EMBL/GenBank/DDBJ whole genome shotgun (WGS) entry which is preliminary data.</text>
</comment>
<keyword evidence="2" id="KW-0378">Hydrolase</keyword>
<gene>
    <name evidence="2" type="ORF">ABDJ38_09405</name>
</gene>
<organism evidence="2 3">
    <name type="scientific">Aurantiacibacter flavus</name>
    <dbReference type="NCBI Taxonomy" id="3145232"/>
    <lineage>
        <taxon>Bacteria</taxon>
        <taxon>Pseudomonadati</taxon>
        <taxon>Pseudomonadota</taxon>
        <taxon>Alphaproteobacteria</taxon>
        <taxon>Sphingomonadales</taxon>
        <taxon>Erythrobacteraceae</taxon>
        <taxon>Aurantiacibacter</taxon>
    </lineage>
</organism>
<dbReference type="InterPro" id="IPR042047">
    <property type="entry name" value="SleB_dom1"/>
</dbReference>
<dbReference type="RefSeq" id="WP_346784846.1">
    <property type="nucleotide sequence ID" value="NZ_JBDLBR010000003.1"/>
</dbReference>
<reference evidence="2 3" key="1">
    <citation type="submission" date="2024-05" db="EMBL/GenBank/DDBJ databases">
        <authorList>
            <person name="Park S."/>
        </authorList>
    </citation>
    <scope>NUCLEOTIDE SEQUENCE [LARGE SCALE GENOMIC DNA]</scope>
    <source>
        <strain evidence="2 3">DGU5</strain>
    </source>
</reference>
<name>A0ABV0CWY2_9SPHN</name>
<sequence>MTAGFLRAGAIVSAVTLFGATVGTIAEGARAQDQGVGDELQTIDNSSSEDAAADEVRFVASPVVQDIADEAADEPAIALPPVDVSNLRELVAQTDAPDALTDDLNCLAQAVYFESRGEPLAGQLAVARVVINRAESAAFPDSYCSVVKQRAQFSFVRGGRIPEPNRSSAAWQRAKAIAHIAESDMWASDADDALYFHATRVNPRWARTKVARATIDSHIFYR</sequence>
<dbReference type="Pfam" id="PF07486">
    <property type="entry name" value="Hydrolase_2"/>
    <property type="match status" value="1"/>
</dbReference>
<protein>
    <submittedName>
        <fullName evidence="2">Cell wall hydrolase</fullName>
    </submittedName>
</protein>
<evidence type="ECO:0000313" key="2">
    <source>
        <dbReference type="EMBL" id="MEN7537387.1"/>
    </source>
</evidence>
<evidence type="ECO:0000313" key="3">
    <source>
        <dbReference type="Proteomes" id="UP001484535"/>
    </source>
</evidence>
<proteinExistence type="predicted"/>
<keyword evidence="3" id="KW-1185">Reference proteome</keyword>
<accession>A0ABV0CWY2</accession>
<dbReference type="GO" id="GO:0016787">
    <property type="term" value="F:hydrolase activity"/>
    <property type="evidence" value="ECO:0007669"/>
    <property type="project" value="UniProtKB-KW"/>
</dbReference>
<dbReference type="InterPro" id="IPR011105">
    <property type="entry name" value="Cell_wall_hydrolase_SleB"/>
</dbReference>
<dbReference type="Proteomes" id="UP001484535">
    <property type="component" value="Unassembled WGS sequence"/>
</dbReference>
<feature type="domain" description="Cell wall hydrolase SleB" evidence="1">
    <location>
        <begin position="117"/>
        <end position="221"/>
    </location>
</feature>
<dbReference type="Gene3D" id="1.10.10.2520">
    <property type="entry name" value="Cell wall hydrolase SleB, domain 1"/>
    <property type="match status" value="1"/>
</dbReference>
<evidence type="ECO:0000259" key="1">
    <source>
        <dbReference type="Pfam" id="PF07486"/>
    </source>
</evidence>
<dbReference type="EMBL" id="JBDLBR010000003">
    <property type="protein sequence ID" value="MEN7537387.1"/>
    <property type="molecule type" value="Genomic_DNA"/>
</dbReference>